<evidence type="ECO:0000313" key="2">
    <source>
        <dbReference type="EMBL" id="MBN3546418.1"/>
    </source>
</evidence>
<feature type="domain" description="SGNH hydrolase-type esterase" evidence="1">
    <location>
        <begin position="11"/>
        <end position="189"/>
    </location>
</feature>
<dbReference type="InterPro" id="IPR051532">
    <property type="entry name" value="Ester_Hydrolysis_Enzymes"/>
</dbReference>
<dbReference type="SUPFAM" id="SSF52266">
    <property type="entry name" value="SGNH hydrolase"/>
    <property type="match status" value="1"/>
</dbReference>
<proteinExistence type="predicted"/>
<dbReference type="PANTHER" id="PTHR30383:SF5">
    <property type="entry name" value="SGNH HYDROLASE-TYPE ESTERASE DOMAIN-CONTAINING PROTEIN"/>
    <property type="match status" value="1"/>
</dbReference>
<name>A0ABS2ZGG4_9BACL</name>
<sequence>MERGISLKVIFIGDSITASGKNSDPERLGNGYVRMIKEEIPDNVRIINKGVNGHRVTDLAFRWKRDVIDLEPDLLSISIGINDVWRQLDSPALDQVDVQQFEEVYRDLLSQLKSSVKVVLMEPTIIDEDLQSSGNQLLVPYVEVVRKLAKEFEAVLVPTHTVFISHLQKHPEIALTTDGVHMRRKGNELMAKSWLQEAKAFI</sequence>
<evidence type="ECO:0000313" key="3">
    <source>
        <dbReference type="Proteomes" id="UP001319060"/>
    </source>
</evidence>
<keyword evidence="3" id="KW-1185">Reference proteome</keyword>
<keyword evidence="2" id="KW-0378">Hydrolase</keyword>
<comment type="caution">
    <text evidence="2">The sequence shown here is derived from an EMBL/GenBank/DDBJ whole genome shotgun (WGS) entry which is preliminary data.</text>
</comment>
<accession>A0ABS2ZGG4</accession>
<dbReference type="EMBL" id="JAFHKS010000044">
    <property type="protein sequence ID" value="MBN3546418.1"/>
    <property type="molecule type" value="Genomic_DNA"/>
</dbReference>
<dbReference type="InterPro" id="IPR013830">
    <property type="entry name" value="SGNH_hydro"/>
</dbReference>
<organism evidence="2 3">
    <name type="scientific">Fictibacillus barbaricus</name>
    <dbReference type="NCBI Taxonomy" id="182136"/>
    <lineage>
        <taxon>Bacteria</taxon>
        <taxon>Bacillati</taxon>
        <taxon>Bacillota</taxon>
        <taxon>Bacilli</taxon>
        <taxon>Bacillales</taxon>
        <taxon>Fictibacillaceae</taxon>
        <taxon>Fictibacillus</taxon>
    </lineage>
</organism>
<dbReference type="CDD" id="cd01834">
    <property type="entry name" value="SGNH_hydrolase_like_2"/>
    <property type="match status" value="1"/>
</dbReference>
<dbReference type="PANTHER" id="PTHR30383">
    <property type="entry name" value="THIOESTERASE 1/PROTEASE 1/LYSOPHOSPHOLIPASE L1"/>
    <property type="match status" value="1"/>
</dbReference>
<dbReference type="Proteomes" id="UP001319060">
    <property type="component" value="Unassembled WGS sequence"/>
</dbReference>
<evidence type="ECO:0000259" key="1">
    <source>
        <dbReference type="Pfam" id="PF13472"/>
    </source>
</evidence>
<dbReference type="InterPro" id="IPR036514">
    <property type="entry name" value="SGNH_hydro_sf"/>
</dbReference>
<reference evidence="2 3" key="1">
    <citation type="submission" date="2021-01" db="EMBL/GenBank/DDBJ databases">
        <title>Genome Sequencing of Type Strains.</title>
        <authorList>
            <person name="Lemaire J.F."/>
            <person name="Inderbitzin P."/>
            <person name="Collins S.B."/>
            <person name="Wespe N."/>
            <person name="Knight-Connoni V."/>
        </authorList>
    </citation>
    <scope>NUCLEOTIDE SEQUENCE [LARGE SCALE GENOMIC DNA]</scope>
    <source>
        <strain evidence="2 3">DSM 14730</strain>
    </source>
</reference>
<gene>
    <name evidence="2" type="ORF">JYA64_14015</name>
</gene>
<protein>
    <submittedName>
        <fullName evidence="2">SGNH/GDSL hydrolase family protein</fullName>
    </submittedName>
</protein>
<dbReference type="Gene3D" id="3.40.50.1110">
    <property type="entry name" value="SGNH hydrolase"/>
    <property type="match status" value="1"/>
</dbReference>
<dbReference type="GO" id="GO:0016787">
    <property type="term" value="F:hydrolase activity"/>
    <property type="evidence" value="ECO:0007669"/>
    <property type="project" value="UniProtKB-KW"/>
</dbReference>
<dbReference type="Pfam" id="PF13472">
    <property type="entry name" value="Lipase_GDSL_2"/>
    <property type="match status" value="1"/>
</dbReference>